<evidence type="ECO:0000313" key="2">
    <source>
        <dbReference type="Proteomes" id="UP000198688"/>
    </source>
</evidence>
<protein>
    <submittedName>
        <fullName evidence="1">Uncharacterized protein</fullName>
    </submittedName>
</protein>
<dbReference type="STRING" id="113562.SAMN04489716_1626"/>
<dbReference type="RefSeq" id="WP_092543011.1">
    <property type="nucleotide sequence ID" value="NZ_BOMJ01000133.1"/>
</dbReference>
<proteinExistence type="predicted"/>
<sequence>MDIQSIRARLKAALESTGLTVTDGEDARVQVPALLISQPAGQFIEASGNGYTLYFEVTAITRIGSMKQNVEELDAMVQAVILAADEHFFGFRGCTSYALANINGADTPCAVITLSYLEGVQ</sequence>
<dbReference type="EMBL" id="LT629758">
    <property type="protein sequence ID" value="SDS79169.1"/>
    <property type="molecule type" value="Genomic_DNA"/>
</dbReference>
<gene>
    <name evidence="1" type="ORF">SAMN04489716_1626</name>
</gene>
<keyword evidence="2" id="KW-1185">Reference proteome</keyword>
<accession>A0A1H1V4I8</accession>
<dbReference type="Proteomes" id="UP000198688">
    <property type="component" value="Chromosome I"/>
</dbReference>
<name>A0A1H1V4I8_9ACTN</name>
<evidence type="ECO:0000313" key="1">
    <source>
        <dbReference type="EMBL" id="SDS79169.1"/>
    </source>
</evidence>
<reference evidence="1 2" key="1">
    <citation type="submission" date="2016-10" db="EMBL/GenBank/DDBJ databases">
        <authorList>
            <person name="de Groot N.N."/>
        </authorList>
    </citation>
    <scope>NUCLEOTIDE SEQUENCE [LARGE SCALE GENOMIC DNA]</scope>
    <source>
        <strain evidence="1 2">DSM 43941</strain>
    </source>
</reference>
<dbReference type="AlphaFoldDB" id="A0A1H1V4I8"/>
<organism evidence="1 2">
    <name type="scientific">Actinoplanes derwentensis</name>
    <dbReference type="NCBI Taxonomy" id="113562"/>
    <lineage>
        <taxon>Bacteria</taxon>
        <taxon>Bacillati</taxon>
        <taxon>Actinomycetota</taxon>
        <taxon>Actinomycetes</taxon>
        <taxon>Micromonosporales</taxon>
        <taxon>Micromonosporaceae</taxon>
        <taxon>Actinoplanes</taxon>
    </lineage>
</organism>